<dbReference type="EMBL" id="MWPH01000006">
    <property type="protein sequence ID" value="OVE82851.1"/>
    <property type="molecule type" value="Genomic_DNA"/>
</dbReference>
<dbReference type="Pfam" id="PF13416">
    <property type="entry name" value="SBP_bac_8"/>
    <property type="match status" value="1"/>
</dbReference>
<accession>A0A202E3Q9</accession>
<dbReference type="PANTHER" id="PTHR30061:SF50">
    <property type="entry name" value="MALTOSE_MALTODEXTRIN-BINDING PERIPLASMIC PROTEIN"/>
    <property type="match status" value="1"/>
</dbReference>
<dbReference type="InterPro" id="IPR006311">
    <property type="entry name" value="TAT_signal"/>
</dbReference>
<dbReference type="RefSeq" id="WP_087715663.1">
    <property type="nucleotide sequence ID" value="NZ_MWPH01000006.1"/>
</dbReference>
<gene>
    <name evidence="4" type="ORF">B2G88_18900</name>
</gene>
<dbReference type="GO" id="GO:0055052">
    <property type="term" value="C:ATP-binding cassette (ABC) transporter complex, substrate-binding subunit-containing"/>
    <property type="evidence" value="ECO:0007669"/>
    <property type="project" value="TreeGrafter"/>
</dbReference>
<sequence length="429" mass="48006">MELSKRTFLKASGATSVAALAGCLSDDDDGRTFWAGWWDEDHLEEFRPEFESELEEETGQEWELTEYQYDDLQSNVLTGGNTGTPDLLEGTLEHPGDYVTADMLEPLTDHVQDFDHFDGYLDAAIDAFEFQGEIWGLPLPGGNGRALVYRSDILAEYGYEDGPPEDLDELVELAREINANEDMNGLHLTTERGEVRVTQEFLSHVYQRTGNIYEHDGDEWVLQATADDFEVVLETLYHNLFLGDEPMADDDYRGAGWESNDEGYSMGDHAMVHCGPWIQQHADSSDEQADIIEENTGIAELPVVDGGEQATYMEVSPIMINTHTEDLDASLEALELFTSPEMMQRFEDADPATNAPTHDSLDVEHDLEEFQTFEDAFENGVAPAQIQWGEVRTPMYDAIEEVIYDETDPATAAEELEAALADADVQLEA</sequence>
<dbReference type="PANTHER" id="PTHR30061">
    <property type="entry name" value="MALTOSE-BINDING PERIPLASMIC PROTEIN"/>
    <property type="match status" value="1"/>
</dbReference>
<evidence type="ECO:0000256" key="3">
    <source>
        <dbReference type="ARBA" id="ARBA00022729"/>
    </source>
</evidence>
<dbReference type="InterPro" id="IPR006059">
    <property type="entry name" value="SBP"/>
</dbReference>
<dbReference type="GO" id="GO:0042956">
    <property type="term" value="P:maltodextrin transmembrane transport"/>
    <property type="evidence" value="ECO:0007669"/>
    <property type="project" value="TreeGrafter"/>
</dbReference>
<evidence type="ECO:0000313" key="5">
    <source>
        <dbReference type="Proteomes" id="UP000196084"/>
    </source>
</evidence>
<dbReference type="GO" id="GO:1901982">
    <property type="term" value="F:maltose binding"/>
    <property type="evidence" value="ECO:0007669"/>
    <property type="project" value="TreeGrafter"/>
</dbReference>
<comment type="similarity">
    <text evidence="1">Belongs to the bacterial solute-binding protein 1 family.</text>
</comment>
<comment type="caution">
    <text evidence="4">The sequence shown here is derived from an EMBL/GenBank/DDBJ whole genome shotgun (WGS) entry which is preliminary data.</text>
</comment>
<dbReference type="GO" id="GO:0015768">
    <property type="term" value="P:maltose transport"/>
    <property type="evidence" value="ECO:0007669"/>
    <property type="project" value="TreeGrafter"/>
</dbReference>
<dbReference type="Gene3D" id="3.40.190.10">
    <property type="entry name" value="Periplasmic binding protein-like II"/>
    <property type="match status" value="2"/>
</dbReference>
<protein>
    <submittedName>
        <fullName evidence="4">ABC transporter substrate-binding protein</fullName>
    </submittedName>
</protein>
<dbReference type="AlphaFoldDB" id="A0A202E3Q9"/>
<evidence type="ECO:0000256" key="2">
    <source>
        <dbReference type="ARBA" id="ARBA00022448"/>
    </source>
</evidence>
<name>A0A202E3Q9_9EURY</name>
<keyword evidence="2" id="KW-0813">Transport</keyword>
<organism evidence="4 5">
    <name type="scientific">Natronolimnobius baerhuensis</name>
    <dbReference type="NCBI Taxonomy" id="253108"/>
    <lineage>
        <taxon>Archaea</taxon>
        <taxon>Methanobacteriati</taxon>
        <taxon>Methanobacteriota</taxon>
        <taxon>Stenosarchaea group</taxon>
        <taxon>Halobacteria</taxon>
        <taxon>Halobacteriales</taxon>
        <taxon>Natrialbaceae</taxon>
        <taxon>Natronolimnobius</taxon>
    </lineage>
</organism>
<dbReference type="SUPFAM" id="SSF53850">
    <property type="entry name" value="Periplasmic binding protein-like II"/>
    <property type="match status" value="1"/>
</dbReference>
<dbReference type="PROSITE" id="PS51318">
    <property type="entry name" value="TAT"/>
    <property type="match status" value="1"/>
</dbReference>
<evidence type="ECO:0000313" key="4">
    <source>
        <dbReference type="EMBL" id="OVE82851.1"/>
    </source>
</evidence>
<dbReference type="OrthoDB" id="18034at2157"/>
<keyword evidence="3" id="KW-0732">Signal</keyword>
<dbReference type="Proteomes" id="UP000196084">
    <property type="component" value="Unassembled WGS sequence"/>
</dbReference>
<reference evidence="4 5" key="1">
    <citation type="submission" date="2017-02" db="EMBL/GenBank/DDBJ databases">
        <title>Natronthermophilus aegyptiacus gen. nov.,sp. nov., an aerobic, extremely halophilic alkalithermophilic archaeon isolated from the athalassohaline Wadi An Natrun, Egypt.</title>
        <authorList>
            <person name="Zhao B."/>
        </authorList>
    </citation>
    <scope>NUCLEOTIDE SEQUENCE [LARGE SCALE GENOMIC DNA]</scope>
    <source>
        <strain evidence="4 5">CGMCC 1.3597</strain>
    </source>
</reference>
<dbReference type="PROSITE" id="PS51257">
    <property type="entry name" value="PROKAR_LIPOPROTEIN"/>
    <property type="match status" value="1"/>
</dbReference>
<evidence type="ECO:0000256" key="1">
    <source>
        <dbReference type="ARBA" id="ARBA00008520"/>
    </source>
</evidence>
<proteinExistence type="inferred from homology"/>
<keyword evidence="5" id="KW-1185">Reference proteome</keyword>